<evidence type="ECO:0000313" key="4">
    <source>
        <dbReference type="Proteomes" id="UP000462885"/>
    </source>
</evidence>
<comment type="caution">
    <text evidence="2">The sequence shown here is derived from an EMBL/GenBank/DDBJ whole genome shotgun (WGS) entry which is preliminary data.</text>
</comment>
<dbReference type="Proteomes" id="UP000441522">
    <property type="component" value="Unassembled WGS sequence"/>
</dbReference>
<dbReference type="EMBL" id="WCWW01000045">
    <property type="protein sequence ID" value="KAB3853421.1"/>
    <property type="molecule type" value="Genomic_DNA"/>
</dbReference>
<evidence type="ECO:0000313" key="1">
    <source>
        <dbReference type="EMBL" id="KAB3853421.1"/>
    </source>
</evidence>
<gene>
    <name evidence="2" type="ORF">F9Z94_19770</name>
    <name evidence="1" type="ORF">GAS29_17040</name>
</gene>
<reference evidence="1 3" key="1">
    <citation type="journal article" date="2019" name="Nat. Med.">
        <title>A library of human gut bacterial isolates paired with longitudinal multiomics data enables mechanistic microbiome research.</title>
        <authorList>
            <person name="Poyet M."/>
            <person name="Groussin M."/>
            <person name="Gibbons S.M."/>
            <person name="Avila-Pacheco J."/>
            <person name="Jiang X."/>
            <person name="Kearney S.M."/>
            <person name="Perrotta A.R."/>
            <person name="Berdy B."/>
            <person name="Zhao S."/>
            <person name="Lieberman T.D."/>
            <person name="Swanson P.K."/>
            <person name="Smith M."/>
            <person name="Roesemann S."/>
            <person name="Alexander J.E."/>
            <person name="Rich S.A."/>
            <person name="Livny J."/>
            <person name="Vlamakis H."/>
            <person name="Clish C."/>
            <person name="Bullock K."/>
            <person name="Deik A."/>
            <person name="Scott J."/>
            <person name="Pierce K.A."/>
            <person name="Xavier R.J."/>
            <person name="Alm E.J."/>
        </authorList>
    </citation>
    <scope>NUCLEOTIDE SEQUENCE [LARGE SCALE GENOMIC DNA]</scope>
    <source>
        <strain evidence="1 3">BIOML-A5</strain>
    </source>
</reference>
<dbReference type="AlphaFoldDB" id="A0A412LS84"/>
<protein>
    <submittedName>
        <fullName evidence="2">Uncharacterized protein</fullName>
    </submittedName>
</protein>
<dbReference type="Proteomes" id="UP000462885">
    <property type="component" value="Unassembled WGS sequence"/>
</dbReference>
<evidence type="ECO:0000313" key="2">
    <source>
        <dbReference type="EMBL" id="KAB5433351.1"/>
    </source>
</evidence>
<dbReference type="RefSeq" id="WP_005849278.1">
    <property type="nucleotide sequence ID" value="NZ_CP181423.1"/>
</dbReference>
<dbReference type="EMBL" id="WCIF01000034">
    <property type="protein sequence ID" value="KAB5433351.1"/>
    <property type="molecule type" value="Genomic_DNA"/>
</dbReference>
<organism evidence="2 4">
    <name type="scientific">Phocaeicola vulgatus</name>
    <name type="common">Bacteroides vulgatus</name>
    <dbReference type="NCBI Taxonomy" id="821"/>
    <lineage>
        <taxon>Bacteria</taxon>
        <taxon>Pseudomonadati</taxon>
        <taxon>Bacteroidota</taxon>
        <taxon>Bacteroidia</taxon>
        <taxon>Bacteroidales</taxon>
        <taxon>Bacteroidaceae</taxon>
        <taxon>Phocaeicola</taxon>
    </lineage>
</organism>
<sequence length="161" mass="18856">MSRIKIHLSKCTAELEGRTSRTLPQLKKSKTLLVLKAENGVLSKIVDLKDYNDEECLYFTLEAGQTLPKQRDISYYELAFDRINGDIEYSGEYEVYVNEHDMVTRVTLGKQGLYEYMKFHEDEKGTELVDTDILNEMIRGQFHFSGDAEFQEYFEVDEINW</sequence>
<evidence type="ECO:0000313" key="3">
    <source>
        <dbReference type="Proteomes" id="UP000441522"/>
    </source>
</evidence>
<reference evidence="2 4" key="2">
    <citation type="submission" date="2019-10" db="EMBL/GenBank/DDBJ databases">
        <title>Genome Sequence and Assembly of iSURF_14.</title>
        <authorList>
            <person name="Wucher B.R."/>
            <person name="Ruoff K.L."/>
            <person name="Price C.E."/>
            <person name="Valls R.R."/>
            <person name="O'Toole G.A."/>
        </authorList>
    </citation>
    <scope>NUCLEOTIDE SEQUENCE [LARGE SCALE GENOMIC DNA]</scope>
    <source>
        <strain evidence="2 4">ANK132K_3B</strain>
    </source>
</reference>
<name>A0A412LS84_PHOVU</name>
<accession>A0A412LS84</accession>
<proteinExistence type="predicted"/>